<proteinExistence type="predicted"/>
<dbReference type="Proteomes" id="UP000334923">
    <property type="component" value="Unassembled WGS sequence"/>
</dbReference>
<keyword evidence="2" id="KW-1185">Reference proteome</keyword>
<reference evidence="1 2" key="1">
    <citation type="submission" date="2019-09" db="EMBL/GenBank/DDBJ databases">
        <authorList>
            <person name="Cremers G."/>
        </authorList>
    </citation>
    <scope>NUCLEOTIDE SEQUENCE [LARGE SCALE GENOMIC DNA]</scope>
    <source>
        <strain evidence="1">4A</strain>
    </source>
</reference>
<accession>A0A5E6MFA5</accession>
<protein>
    <submittedName>
        <fullName evidence="1">Uncharacterized protein</fullName>
    </submittedName>
</protein>
<evidence type="ECO:0000313" key="1">
    <source>
        <dbReference type="EMBL" id="VVM06513.1"/>
    </source>
</evidence>
<dbReference type="EMBL" id="CABFVA020000066">
    <property type="protein sequence ID" value="VVM06513.1"/>
    <property type="molecule type" value="Genomic_DNA"/>
</dbReference>
<dbReference type="AlphaFoldDB" id="A0A5E6MFA5"/>
<evidence type="ECO:0000313" key="2">
    <source>
        <dbReference type="Proteomes" id="UP000334923"/>
    </source>
</evidence>
<gene>
    <name evidence="1" type="ORF">MAMT_01254</name>
</gene>
<name>A0A5E6MFA5_9BACT</name>
<organism evidence="1 2">
    <name type="scientific">Methylacidimicrobium tartarophylax</name>
    <dbReference type="NCBI Taxonomy" id="1041768"/>
    <lineage>
        <taxon>Bacteria</taxon>
        <taxon>Pseudomonadati</taxon>
        <taxon>Verrucomicrobiota</taxon>
        <taxon>Methylacidimicrobium</taxon>
    </lineage>
</organism>
<sequence length="43" mass="4759">MGSLADSMLGQVEYRALENRHPLLIGHAVLREVVAGWKAEVKI</sequence>